<keyword evidence="2" id="KW-1185">Reference proteome</keyword>
<reference evidence="1 2" key="1">
    <citation type="submission" date="2019-02" db="EMBL/GenBank/DDBJ databases">
        <title>Genomic Encyclopedia of Type Strains, Phase IV (KMG-IV): sequencing the most valuable type-strain genomes for metagenomic binning, comparative biology and taxonomic classification.</title>
        <authorList>
            <person name="Goeker M."/>
        </authorList>
    </citation>
    <scope>NUCLEOTIDE SEQUENCE [LARGE SCALE GENOMIC DNA]</scope>
    <source>
        <strain evidence="1 2">DSM 45622</strain>
    </source>
</reference>
<organism evidence="1 2">
    <name type="scientific">Motilibacter rhizosphaerae</name>
    <dbReference type="NCBI Taxonomy" id="598652"/>
    <lineage>
        <taxon>Bacteria</taxon>
        <taxon>Bacillati</taxon>
        <taxon>Actinomycetota</taxon>
        <taxon>Actinomycetes</taxon>
        <taxon>Motilibacterales</taxon>
        <taxon>Motilibacteraceae</taxon>
        <taxon>Motilibacter</taxon>
    </lineage>
</organism>
<dbReference type="OrthoDB" id="4833342at2"/>
<sequence>MDRAPGDSSYVEGERVFAPPQGSFDLDWAASLAAERLGRPVDREALLDAVRDAWTALRTGTPSATEDPELAAAAAAAVRDFITAYAVEP</sequence>
<dbReference type="RefSeq" id="WP_130491705.1">
    <property type="nucleotide sequence ID" value="NZ_SGXD01000001.1"/>
</dbReference>
<name>A0A4Q7NWU2_9ACTN</name>
<evidence type="ECO:0000313" key="1">
    <source>
        <dbReference type="EMBL" id="RZS91667.1"/>
    </source>
</evidence>
<protein>
    <submittedName>
        <fullName evidence="1">Uncharacterized protein</fullName>
    </submittedName>
</protein>
<proteinExistence type="predicted"/>
<dbReference type="Proteomes" id="UP000293638">
    <property type="component" value="Unassembled WGS sequence"/>
</dbReference>
<gene>
    <name evidence="1" type="ORF">EV189_0914</name>
</gene>
<dbReference type="AlphaFoldDB" id="A0A4Q7NWU2"/>
<comment type="caution">
    <text evidence="1">The sequence shown here is derived from an EMBL/GenBank/DDBJ whole genome shotgun (WGS) entry which is preliminary data.</text>
</comment>
<evidence type="ECO:0000313" key="2">
    <source>
        <dbReference type="Proteomes" id="UP000293638"/>
    </source>
</evidence>
<dbReference type="EMBL" id="SGXD01000001">
    <property type="protein sequence ID" value="RZS91667.1"/>
    <property type="molecule type" value="Genomic_DNA"/>
</dbReference>
<accession>A0A4Q7NWU2</accession>